<protein>
    <recommendedName>
        <fullName evidence="11">ABC transporter domain-containing protein</fullName>
    </recommendedName>
</protein>
<dbReference type="AlphaFoldDB" id="A0AAW2ZRR9"/>
<dbReference type="GO" id="GO:0140359">
    <property type="term" value="F:ABC-type transporter activity"/>
    <property type="evidence" value="ECO:0007669"/>
    <property type="project" value="InterPro"/>
</dbReference>
<gene>
    <name evidence="12" type="ORF">AKO1_009845</name>
</gene>
<feature type="transmembrane region" description="Helical" evidence="10">
    <location>
        <begin position="317"/>
        <end position="336"/>
    </location>
</feature>
<feature type="transmembrane region" description="Helical" evidence="10">
    <location>
        <begin position="209"/>
        <end position="228"/>
    </location>
</feature>
<keyword evidence="5" id="KW-0677">Repeat</keyword>
<keyword evidence="3" id="KW-0813">Transport</keyword>
<dbReference type="PROSITE" id="PS00211">
    <property type="entry name" value="ABC_TRANSPORTER_1"/>
    <property type="match status" value="1"/>
</dbReference>
<keyword evidence="4 10" id="KW-0812">Transmembrane</keyword>
<keyword evidence="6" id="KW-0547">Nucleotide-binding</keyword>
<keyword evidence="7" id="KW-0067">ATP-binding</keyword>
<accession>A0AAW2ZRR9</accession>
<reference evidence="12 13" key="1">
    <citation type="submission" date="2024-03" db="EMBL/GenBank/DDBJ databases">
        <title>The Acrasis kona genome and developmental transcriptomes reveal deep origins of eukaryotic multicellular pathways.</title>
        <authorList>
            <person name="Sheikh S."/>
            <person name="Fu C.-J."/>
            <person name="Brown M.W."/>
            <person name="Baldauf S.L."/>
        </authorList>
    </citation>
    <scope>NUCLEOTIDE SEQUENCE [LARGE SCALE GENOMIC DNA]</scope>
    <source>
        <strain evidence="12 13">ATCC MYA-3509</strain>
    </source>
</reference>
<dbReference type="PROSITE" id="PS50893">
    <property type="entry name" value="ABC_TRANSPORTER_2"/>
    <property type="match status" value="1"/>
</dbReference>
<evidence type="ECO:0000256" key="7">
    <source>
        <dbReference type="ARBA" id="ARBA00022840"/>
    </source>
</evidence>
<evidence type="ECO:0000313" key="13">
    <source>
        <dbReference type="Proteomes" id="UP001431209"/>
    </source>
</evidence>
<comment type="similarity">
    <text evidence="2">Belongs to the ABC transporter superfamily. ABCA family.</text>
</comment>
<comment type="subcellular location">
    <subcellularLocation>
        <location evidence="1">Membrane</location>
        <topology evidence="1">Multi-pass membrane protein</topology>
    </subcellularLocation>
</comment>
<evidence type="ECO:0000256" key="4">
    <source>
        <dbReference type="ARBA" id="ARBA00022692"/>
    </source>
</evidence>
<keyword evidence="8 10" id="KW-1133">Transmembrane helix</keyword>
<keyword evidence="13" id="KW-1185">Reference proteome</keyword>
<organism evidence="12 13">
    <name type="scientific">Acrasis kona</name>
    <dbReference type="NCBI Taxonomy" id="1008807"/>
    <lineage>
        <taxon>Eukaryota</taxon>
        <taxon>Discoba</taxon>
        <taxon>Heterolobosea</taxon>
        <taxon>Tetramitia</taxon>
        <taxon>Eutetramitia</taxon>
        <taxon>Acrasidae</taxon>
        <taxon>Acrasis</taxon>
    </lineage>
</organism>
<feature type="transmembrane region" description="Helical" evidence="10">
    <location>
        <begin position="25"/>
        <end position="47"/>
    </location>
</feature>
<evidence type="ECO:0000259" key="11">
    <source>
        <dbReference type="PROSITE" id="PS50893"/>
    </source>
</evidence>
<dbReference type="Pfam" id="PF12698">
    <property type="entry name" value="ABC2_membrane_3"/>
    <property type="match status" value="1"/>
</dbReference>
<comment type="caution">
    <text evidence="12">The sequence shown here is derived from an EMBL/GenBank/DDBJ whole genome shotgun (WGS) entry which is preliminary data.</text>
</comment>
<dbReference type="SMART" id="SM00382">
    <property type="entry name" value="AAA"/>
    <property type="match status" value="1"/>
</dbReference>
<feature type="transmembrane region" description="Helical" evidence="10">
    <location>
        <begin position="259"/>
        <end position="282"/>
    </location>
</feature>
<feature type="transmembrane region" description="Helical" evidence="10">
    <location>
        <begin position="393"/>
        <end position="414"/>
    </location>
</feature>
<evidence type="ECO:0000256" key="3">
    <source>
        <dbReference type="ARBA" id="ARBA00022448"/>
    </source>
</evidence>
<dbReference type="Proteomes" id="UP001431209">
    <property type="component" value="Unassembled WGS sequence"/>
</dbReference>
<feature type="transmembrane region" description="Helical" evidence="10">
    <location>
        <begin position="348"/>
        <end position="373"/>
    </location>
</feature>
<dbReference type="CDD" id="cd03263">
    <property type="entry name" value="ABC_subfamily_A"/>
    <property type="match status" value="1"/>
</dbReference>
<dbReference type="EMBL" id="JAOPGA020001798">
    <property type="protein sequence ID" value="KAL0491421.1"/>
    <property type="molecule type" value="Genomic_DNA"/>
</dbReference>
<dbReference type="Pfam" id="PF23321">
    <property type="entry name" value="R1_ABCA1"/>
    <property type="match status" value="1"/>
</dbReference>
<feature type="domain" description="ABC transporter" evidence="11">
    <location>
        <begin position="463"/>
        <end position="692"/>
    </location>
</feature>
<dbReference type="Pfam" id="PF00005">
    <property type="entry name" value="ABC_tran"/>
    <property type="match status" value="1"/>
</dbReference>
<dbReference type="InterPro" id="IPR003439">
    <property type="entry name" value="ABC_transporter-like_ATP-bd"/>
</dbReference>
<dbReference type="PANTHER" id="PTHR19229">
    <property type="entry name" value="ATP-BINDING CASSETTE TRANSPORTER SUBFAMILY A ABCA"/>
    <property type="match status" value="1"/>
</dbReference>
<dbReference type="InterPro" id="IPR003593">
    <property type="entry name" value="AAA+_ATPase"/>
</dbReference>
<evidence type="ECO:0000256" key="1">
    <source>
        <dbReference type="ARBA" id="ARBA00004141"/>
    </source>
</evidence>
<dbReference type="SUPFAM" id="SSF52540">
    <property type="entry name" value="P-loop containing nucleoside triphosphate hydrolases"/>
    <property type="match status" value="1"/>
</dbReference>
<dbReference type="InterPro" id="IPR026082">
    <property type="entry name" value="ABCA"/>
</dbReference>
<evidence type="ECO:0000256" key="2">
    <source>
        <dbReference type="ARBA" id="ARBA00008869"/>
    </source>
</evidence>
<evidence type="ECO:0000256" key="6">
    <source>
        <dbReference type="ARBA" id="ARBA00022741"/>
    </source>
</evidence>
<evidence type="ECO:0000256" key="10">
    <source>
        <dbReference type="SAM" id="Phobius"/>
    </source>
</evidence>
<dbReference type="InterPro" id="IPR013525">
    <property type="entry name" value="ABC2_TM"/>
</dbReference>
<dbReference type="InterPro" id="IPR017871">
    <property type="entry name" value="ABC_transporter-like_CS"/>
</dbReference>
<keyword evidence="9 10" id="KW-0472">Membrane</keyword>
<evidence type="ECO:0000256" key="5">
    <source>
        <dbReference type="ARBA" id="ARBA00022737"/>
    </source>
</evidence>
<feature type="transmembrane region" description="Helical" evidence="10">
    <location>
        <begin position="289"/>
        <end position="311"/>
    </location>
</feature>
<evidence type="ECO:0000256" key="8">
    <source>
        <dbReference type="ARBA" id="ARBA00022989"/>
    </source>
</evidence>
<dbReference type="InterPro" id="IPR056264">
    <property type="entry name" value="R2_ABCA1-4-like"/>
</dbReference>
<proteinExistence type="inferred from homology"/>
<evidence type="ECO:0000313" key="12">
    <source>
        <dbReference type="EMBL" id="KAL0491421.1"/>
    </source>
</evidence>
<sequence length="775" mass="86716">MVSWIQGFSALVFKNVTVFRREKRYTLMALFVPLMISTLLTFNTLLLKQLPIAQEQIVSLSNLDQEYPDSADPLSFSGSVLNNIIITKSSGVDKNFVSKLCSRMTEHFTTSIHFSNMSSIEAIDEYMNKPDTCCVLAALAIHEADYTTNKYNITLMYNSLNKLTLPRLNQVLLRALDSFVTDKTILPSIFINQFNVVAPQDQLFVDSGVFLLLMSLITMLPMLVQTIVQEKEKEVKDQLMISGASAVQYWSSKFFTDGFVLLFICTLQFIILATVAETAAYVKNTPAAVLMLYILFIFDLIGFAYALSFIFKKAVDAERWVGVIVSISILVVFGLSKISSSVNISPTVHFIICAVAPIYNFFYGLKILGTAAVRSEYITFTDLLLWRNEGATMSGVLLLMFLQSIFFISIITFLEHLQIRLRRPGGLFNKNDVHDRDQELEEEDQDVTLERERVLSEENQDVLRTVNVNKTYGKGASAKRALRQVSLGVGVDTCFGLLGPNGAGKTTLLNILSGVIGASSGRVEVNGTNVLGGALRSRSNMGVCPQSDRLWDNLTIRDHIKIYCKLRGQSTDQVDRIIGQFHMDEYADKIVKECSGGMKRKLSVSLAFVGNPQLILLDEPSSGMDPSTRRQLWDHITSLVAGRAIVLTSHSMEEIDALCNRIGIVVNGKLSAIGSSQRFKERYGTGYRLSLTVDDKEKNKVVNDWIKSQFPASKEVGTINLTHHYEIRNDQKTPLANMFEIMEANKSEYGIEDYSISQTTLEQVFLNFARSQITD</sequence>
<name>A0AAW2ZRR9_9EUKA</name>
<dbReference type="InterPro" id="IPR027417">
    <property type="entry name" value="P-loop_NTPase"/>
</dbReference>
<dbReference type="GO" id="GO:0016020">
    <property type="term" value="C:membrane"/>
    <property type="evidence" value="ECO:0007669"/>
    <property type="project" value="UniProtKB-SubCell"/>
</dbReference>
<dbReference type="PANTHER" id="PTHR19229:SF36">
    <property type="entry name" value="ATP-BINDING CASSETTE SUB-FAMILY A MEMBER 2"/>
    <property type="match status" value="1"/>
</dbReference>
<dbReference type="FunFam" id="3.40.50.300:FF:000335">
    <property type="entry name" value="ATP binding cassette subfamily A member 5"/>
    <property type="match status" value="1"/>
</dbReference>
<dbReference type="Gene3D" id="3.40.50.300">
    <property type="entry name" value="P-loop containing nucleotide triphosphate hydrolases"/>
    <property type="match status" value="1"/>
</dbReference>
<dbReference type="GO" id="GO:0016887">
    <property type="term" value="F:ATP hydrolysis activity"/>
    <property type="evidence" value="ECO:0007669"/>
    <property type="project" value="InterPro"/>
</dbReference>
<evidence type="ECO:0000256" key="9">
    <source>
        <dbReference type="ARBA" id="ARBA00023136"/>
    </source>
</evidence>
<dbReference type="GO" id="GO:0005524">
    <property type="term" value="F:ATP binding"/>
    <property type="evidence" value="ECO:0007669"/>
    <property type="project" value="UniProtKB-KW"/>
</dbReference>